<evidence type="ECO:0000256" key="1">
    <source>
        <dbReference type="ARBA" id="ARBA00022723"/>
    </source>
</evidence>
<dbReference type="Gene3D" id="1.10.238.10">
    <property type="entry name" value="EF-hand"/>
    <property type="match status" value="2"/>
</dbReference>
<evidence type="ECO:0000313" key="6">
    <source>
        <dbReference type="EMBL" id="MIC88662.1"/>
    </source>
</evidence>
<sequence>MADDKKEKKKAKKKKEEEGGGDAAPANPGSGGGSTKSSAKRAKRTGSSVFSMFSQRQVQEFKEAFQLMDSNKDGFLDKNDLRTTYDSLGRIVNDKDLDEMLAEAPGPITFTLFLSIFGDRISGSDEEDVIQKAFGVYDEGDGKCKADKLKHDLMTWGEKFTEQEIDDAFEQAPIDGDGNIDVKKFANILTKGVEDEEEQAAA</sequence>
<dbReference type="AlphaFoldDB" id="A0A4D5R926"/>
<reference evidence="6" key="1">
    <citation type="journal article" date="2018" name="Toxicon">
        <title>Venom-gland transcriptomics and venom proteomics of the giant Florida blue centipede, Scolopendra viridis.</title>
        <authorList>
            <person name="Ward M.J."/>
            <person name="Rokyta D.R."/>
        </authorList>
    </citation>
    <scope>NUCLEOTIDE SEQUENCE</scope>
    <source>
        <tissue evidence="6">Venom gland</tissue>
    </source>
</reference>
<accession>A0A4D5R926</accession>
<dbReference type="InterPro" id="IPR002048">
    <property type="entry name" value="EF_hand_dom"/>
</dbReference>
<dbReference type="SMART" id="SM00054">
    <property type="entry name" value="EFh"/>
    <property type="match status" value="2"/>
</dbReference>
<evidence type="ECO:0000256" key="4">
    <source>
        <dbReference type="SAM" id="MobiDB-lite"/>
    </source>
</evidence>
<protein>
    <submittedName>
        <fullName evidence="6">Calglandulin</fullName>
    </submittedName>
</protein>
<dbReference type="PANTHER" id="PTHR23049">
    <property type="entry name" value="MYOSIN REGULATORY LIGHT CHAIN 2"/>
    <property type="match status" value="1"/>
</dbReference>
<dbReference type="PROSITE" id="PS00018">
    <property type="entry name" value="EF_HAND_1"/>
    <property type="match status" value="1"/>
</dbReference>
<dbReference type="Pfam" id="PF13405">
    <property type="entry name" value="EF-hand_6"/>
    <property type="match status" value="1"/>
</dbReference>
<dbReference type="FunFam" id="1.10.238.10:FF:000007">
    <property type="entry name" value="Putative myosin regulatory light chain sqh"/>
    <property type="match status" value="1"/>
</dbReference>
<proteinExistence type="predicted"/>
<dbReference type="GO" id="GO:0009791">
    <property type="term" value="P:post-embryonic development"/>
    <property type="evidence" value="ECO:0007669"/>
    <property type="project" value="UniProtKB-ARBA"/>
</dbReference>
<dbReference type="GO" id="GO:0005509">
    <property type="term" value="F:calcium ion binding"/>
    <property type="evidence" value="ECO:0007669"/>
    <property type="project" value="InterPro"/>
</dbReference>
<name>A0A4D5R926_SCOVI</name>
<evidence type="ECO:0000259" key="5">
    <source>
        <dbReference type="PROSITE" id="PS50222"/>
    </source>
</evidence>
<feature type="region of interest" description="Disordered" evidence="4">
    <location>
        <begin position="1"/>
        <end position="51"/>
    </location>
</feature>
<keyword evidence="3" id="KW-0106">Calcium</keyword>
<keyword evidence="1" id="KW-0479">Metal-binding</keyword>
<feature type="domain" description="EF-hand" evidence="5">
    <location>
        <begin position="56"/>
        <end position="91"/>
    </location>
</feature>
<evidence type="ECO:0000256" key="2">
    <source>
        <dbReference type="ARBA" id="ARBA00022737"/>
    </source>
</evidence>
<organism evidence="6">
    <name type="scientific">Scolopendra viridis</name>
    <name type="common">Giant centipede</name>
    <dbReference type="NCBI Taxonomy" id="118503"/>
    <lineage>
        <taxon>Eukaryota</taxon>
        <taxon>Metazoa</taxon>
        <taxon>Ecdysozoa</taxon>
        <taxon>Arthropoda</taxon>
        <taxon>Myriapoda</taxon>
        <taxon>Chilopoda</taxon>
        <taxon>Pleurostigmophora</taxon>
        <taxon>Scolopendromorpha</taxon>
        <taxon>Scolopendridae</taxon>
        <taxon>Scolopendra</taxon>
    </lineage>
</organism>
<dbReference type="InterPro" id="IPR011992">
    <property type="entry name" value="EF-hand-dom_pair"/>
</dbReference>
<evidence type="ECO:0000256" key="3">
    <source>
        <dbReference type="ARBA" id="ARBA00022837"/>
    </source>
</evidence>
<dbReference type="InterPro" id="IPR018247">
    <property type="entry name" value="EF_Hand_1_Ca_BS"/>
</dbReference>
<dbReference type="EMBL" id="GGNE01000121">
    <property type="protein sequence ID" value="MIC88662.1"/>
    <property type="molecule type" value="Transcribed_RNA"/>
</dbReference>
<keyword evidence="2" id="KW-0677">Repeat</keyword>
<dbReference type="SUPFAM" id="SSF47473">
    <property type="entry name" value="EF-hand"/>
    <property type="match status" value="1"/>
</dbReference>
<feature type="domain" description="EF-hand" evidence="5">
    <location>
        <begin position="160"/>
        <end position="195"/>
    </location>
</feature>
<dbReference type="InterPro" id="IPR050403">
    <property type="entry name" value="Myosin_RLC"/>
</dbReference>
<dbReference type="PROSITE" id="PS50222">
    <property type="entry name" value="EF_HAND_2"/>
    <property type="match status" value="2"/>
</dbReference>